<dbReference type="PANTHER" id="PTHR43046">
    <property type="entry name" value="GDP-MANNOSE MANNOSYL HYDROLASE"/>
    <property type="match status" value="1"/>
</dbReference>
<dbReference type="PANTHER" id="PTHR43046:SF14">
    <property type="entry name" value="MUTT_NUDIX FAMILY PROTEIN"/>
    <property type="match status" value="1"/>
</dbReference>
<dbReference type="Pfam" id="PF00293">
    <property type="entry name" value="NUDIX"/>
    <property type="match status" value="1"/>
</dbReference>
<evidence type="ECO:0000256" key="2">
    <source>
        <dbReference type="ARBA" id="ARBA00022801"/>
    </source>
</evidence>
<evidence type="ECO:0000256" key="1">
    <source>
        <dbReference type="ARBA" id="ARBA00001946"/>
    </source>
</evidence>
<protein>
    <submittedName>
        <fullName evidence="4">NUDIX hydrolase</fullName>
    </submittedName>
</protein>
<sequence length="161" mass="19448">MMITFDRGIARFNHRAAGVFIDEGYVLLHRLERDDFWALPGGRIELMERSAETIVREMEEEIGIQAQVERLLWVVENYFDHSEHQYHEVAFYYLLTADRTLPIFRKDVEHRGIEVEHPLIYRWFRFEELPDLRVYPTFLKTRLRDLPLQPEHIVHVDPNDE</sequence>
<dbReference type="InterPro" id="IPR000086">
    <property type="entry name" value="NUDIX_hydrolase_dom"/>
</dbReference>
<dbReference type="PROSITE" id="PS00893">
    <property type="entry name" value="NUDIX_BOX"/>
    <property type="match status" value="1"/>
</dbReference>
<organism evidence="4 5">
    <name type="scientific">Tumebacillus lipolyticus</name>
    <dbReference type="NCBI Taxonomy" id="1280370"/>
    <lineage>
        <taxon>Bacteria</taxon>
        <taxon>Bacillati</taxon>
        <taxon>Bacillota</taxon>
        <taxon>Bacilli</taxon>
        <taxon>Bacillales</taxon>
        <taxon>Alicyclobacillaceae</taxon>
        <taxon>Tumebacillus</taxon>
    </lineage>
</organism>
<evidence type="ECO:0000313" key="5">
    <source>
        <dbReference type="Proteomes" id="UP001597343"/>
    </source>
</evidence>
<dbReference type="Gene3D" id="3.90.79.10">
    <property type="entry name" value="Nucleoside Triphosphate Pyrophosphohydrolase"/>
    <property type="match status" value="1"/>
</dbReference>
<keyword evidence="2 4" id="KW-0378">Hydrolase</keyword>
<dbReference type="EMBL" id="JBHUIO010000002">
    <property type="protein sequence ID" value="MFD2168762.1"/>
    <property type="molecule type" value="Genomic_DNA"/>
</dbReference>
<comment type="cofactor">
    <cofactor evidence="1">
        <name>Mg(2+)</name>
        <dbReference type="ChEBI" id="CHEBI:18420"/>
    </cofactor>
</comment>
<proteinExistence type="predicted"/>
<dbReference type="InterPro" id="IPR015797">
    <property type="entry name" value="NUDIX_hydrolase-like_dom_sf"/>
</dbReference>
<evidence type="ECO:0000313" key="4">
    <source>
        <dbReference type="EMBL" id="MFD2168762.1"/>
    </source>
</evidence>
<name>A0ABW4ZS26_9BACL</name>
<evidence type="ECO:0000259" key="3">
    <source>
        <dbReference type="PROSITE" id="PS51462"/>
    </source>
</evidence>
<feature type="domain" description="Nudix hydrolase" evidence="3">
    <location>
        <begin position="2"/>
        <end position="148"/>
    </location>
</feature>
<dbReference type="RefSeq" id="WP_386043765.1">
    <property type="nucleotide sequence ID" value="NZ_JBHUIO010000002.1"/>
</dbReference>
<dbReference type="GO" id="GO:0016787">
    <property type="term" value="F:hydrolase activity"/>
    <property type="evidence" value="ECO:0007669"/>
    <property type="project" value="UniProtKB-KW"/>
</dbReference>
<reference evidence="5" key="1">
    <citation type="journal article" date="2019" name="Int. J. Syst. Evol. Microbiol.">
        <title>The Global Catalogue of Microorganisms (GCM) 10K type strain sequencing project: providing services to taxonomists for standard genome sequencing and annotation.</title>
        <authorList>
            <consortium name="The Broad Institute Genomics Platform"/>
            <consortium name="The Broad Institute Genome Sequencing Center for Infectious Disease"/>
            <person name="Wu L."/>
            <person name="Ma J."/>
        </authorList>
    </citation>
    <scope>NUCLEOTIDE SEQUENCE [LARGE SCALE GENOMIC DNA]</scope>
    <source>
        <strain evidence="5">CGMCC 1.13574</strain>
    </source>
</reference>
<dbReference type="PROSITE" id="PS51462">
    <property type="entry name" value="NUDIX"/>
    <property type="match status" value="1"/>
</dbReference>
<accession>A0ABW4ZS26</accession>
<gene>
    <name evidence="4" type="ORF">ACFSOY_01855</name>
</gene>
<dbReference type="InterPro" id="IPR020084">
    <property type="entry name" value="NUDIX_hydrolase_CS"/>
</dbReference>
<keyword evidence="5" id="KW-1185">Reference proteome</keyword>
<dbReference type="Proteomes" id="UP001597343">
    <property type="component" value="Unassembled WGS sequence"/>
</dbReference>
<comment type="caution">
    <text evidence="4">The sequence shown here is derived from an EMBL/GenBank/DDBJ whole genome shotgun (WGS) entry which is preliminary data.</text>
</comment>
<dbReference type="SUPFAM" id="SSF55811">
    <property type="entry name" value="Nudix"/>
    <property type="match status" value="1"/>
</dbReference>
<dbReference type="CDD" id="cd04688">
    <property type="entry name" value="NUDIX_Hydrolase"/>
    <property type="match status" value="1"/>
</dbReference>